<evidence type="ECO:0000256" key="4">
    <source>
        <dbReference type="ARBA" id="ARBA00022741"/>
    </source>
</evidence>
<dbReference type="InterPro" id="IPR042115">
    <property type="entry name" value="PriA_3primeBD_sf"/>
</dbReference>
<proteinExistence type="inferred from homology"/>
<dbReference type="GO" id="GO:0003677">
    <property type="term" value="F:DNA binding"/>
    <property type="evidence" value="ECO:0007669"/>
    <property type="project" value="UniProtKB-UniRule"/>
</dbReference>
<dbReference type="InterPro" id="IPR041236">
    <property type="entry name" value="PriA_C"/>
</dbReference>
<evidence type="ECO:0000256" key="12">
    <source>
        <dbReference type="HAMAP-Rule" id="MF_00983"/>
    </source>
</evidence>
<evidence type="ECO:0000256" key="5">
    <source>
        <dbReference type="ARBA" id="ARBA00022801"/>
    </source>
</evidence>
<keyword evidence="10 12" id="KW-0413">Isomerase</keyword>
<dbReference type="RefSeq" id="WP_277443452.1">
    <property type="nucleotide sequence ID" value="NZ_JAKOAV010000010.1"/>
</dbReference>
<comment type="function">
    <text evidence="12">Initiates the restart of stalled replication forks, which reloads the replicative helicase on sites other than the origin of replication. Recognizes and binds to abandoned replication forks and remodels them to uncover a helicase loading site. Promotes assembly of the primosome at these replication forks.</text>
</comment>
<evidence type="ECO:0000256" key="10">
    <source>
        <dbReference type="ARBA" id="ARBA00023235"/>
    </source>
</evidence>
<evidence type="ECO:0000256" key="8">
    <source>
        <dbReference type="ARBA" id="ARBA00022840"/>
    </source>
</evidence>
<feature type="domain" description="Helicase C-terminal" evidence="14">
    <location>
        <begin position="484"/>
        <end position="638"/>
    </location>
</feature>
<evidence type="ECO:0000256" key="6">
    <source>
        <dbReference type="ARBA" id="ARBA00022806"/>
    </source>
</evidence>
<dbReference type="GO" id="GO:1990077">
    <property type="term" value="C:primosome complex"/>
    <property type="evidence" value="ECO:0007669"/>
    <property type="project" value="UniProtKB-UniRule"/>
</dbReference>
<dbReference type="GO" id="GO:0006270">
    <property type="term" value="P:DNA replication initiation"/>
    <property type="evidence" value="ECO:0007669"/>
    <property type="project" value="TreeGrafter"/>
</dbReference>
<dbReference type="InterPro" id="IPR014001">
    <property type="entry name" value="Helicase_ATP-bd"/>
</dbReference>
<dbReference type="GO" id="GO:0005524">
    <property type="term" value="F:ATP binding"/>
    <property type="evidence" value="ECO:0007669"/>
    <property type="project" value="UniProtKB-UniRule"/>
</dbReference>
<gene>
    <name evidence="12 15" type="primary">priA</name>
    <name evidence="15" type="ORF">L7E55_07270</name>
</gene>
<accession>A0A9X4H539</accession>
<dbReference type="PROSITE" id="PS51192">
    <property type="entry name" value="HELICASE_ATP_BIND_1"/>
    <property type="match status" value="1"/>
</dbReference>
<dbReference type="EMBL" id="JAKOAV010000010">
    <property type="protein sequence ID" value="MDF9408162.1"/>
    <property type="molecule type" value="Genomic_DNA"/>
</dbReference>
<feature type="binding site" evidence="12">
    <location>
        <position position="459"/>
    </location>
    <ligand>
        <name>Zn(2+)</name>
        <dbReference type="ChEBI" id="CHEBI:29105"/>
        <label>2</label>
    </ligand>
</feature>
<dbReference type="GO" id="GO:0008270">
    <property type="term" value="F:zinc ion binding"/>
    <property type="evidence" value="ECO:0007669"/>
    <property type="project" value="UniProtKB-UniRule"/>
</dbReference>
<dbReference type="PROSITE" id="PS51194">
    <property type="entry name" value="HELICASE_CTER"/>
    <property type="match status" value="1"/>
</dbReference>
<evidence type="ECO:0000313" key="15">
    <source>
        <dbReference type="EMBL" id="MDF9408162.1"/>
    </source>
</evidence>
<comment type="subunit">
    <text evidence="12">Component of the replication restart primosome.</text>
</comment>
<dbReference type="PANTHER" id="PTHR30580">
    <property type="entry name" value="PRIMOSOMAL PROTEIN N"/>
    <property type="match status" value="1"/>
</dbReference>
<dbReference type="CDD" id="cd17929">
    <property type="entry name" value="DEXHc_priA"/>
    <property type="match status" value="1"/>
</dbReference>
<dbReference type="Gene3D" id="3.40.50.300">
    <property type="entry name" value="P-loop containing nucleotide triphosphate hydrolases"/>
    <property type="match status" value="2"/>
</dbReference>
<dbReference type="EC" id="5.6.2.4" evidence="12"/>
<dbReference type="FunFam" id="3.40.50.300:FF:000489">
    <property type="entry name" value="Primosome assembly protein PriA"/>
    <property type="match status" value="1"/>
</dbReference>
<dbReference type="GO" id="GO:0006269">
    <property type="term" value="P:DNA replication, synthesis of primer"/>
    <property type="evidence" value="ECO:0007669"/>
    <property type="project" value="UniProtKB-KW"/>
</dbReference>
<dbReference type="Pfam" id="PF17764">
    <property type="entry name" value="PriA_3primeBD"/>
    <property type="match status" value="1"/>
</dbReference>
<feature type="binding site" evidence="12">
    <location>
        <position position="462"/>
    </location>
    <ligand>
        <name>Zn(2+)</name>
        <dbReference type="ChEBI" id="CHEBI:29105"/>
        <label>2</label>
    </ligand>
</feature>
<keyword evidence="7 12" id="KW-0862">Zinc</keyword>
<dbReference type="SUPFAM" id="SSF52540">
    <property type="entry name" value="P-loop containing nucleoside triphosphate hydrolases"/>
    <property type="match status" value="1"/>
</dbReference>
<dbReference type="CDD" id="cd18804">
    <property type="entry name" value="SF2_C_priA"/>
    <property type="match status" value="1"/>
</dbReference>
<dbReference type="Pfam" id="PF18074">
    <property type="entry name" value="PriA_C"/>
    <property type="match status" value="1"/>
</dbReference>
<evidence type="ECO:0000259" key="13">
    <source>
        <dbReference type="PROSITE" id="PS51192"/>
    </source>
</evidence>
<comment type="catalytic activity">
    <reaction evidence="11 12">
        <text>ATP + H2O = ADP + phosphate + H(+)</text>
        <dbReference type="Rhea" id="RHEA:13065"/>
        <dbReference type="ChEBI" id="CHEBI:15377"/>
        <dbReference type="ChEBI" id="CHEBI:15378"/>
        <dbReference type="ChEBI" id="CHEBI:30616"/>
        <dbReference type="ChEBI" id="CHEBI:43474"/>
        <dbReference type="ChEBI" id="CHEBI:456216"/>
        <dbReference type="EC" id="5.6.2.4"/>
    </reaction>
</comment>
<feature type="domain" description="Helicase ATP-binding" evidence="13">
    <location>
        <begin position="221"/>
        <end position="387"/>
    </location>
</feature>
<dbReference type="AlphaFoldDB" id="A0A9X4H539"/>
<reference evidence="15" key="1">
    <citation type="submission" date="2022-02" db="EMBL/GenBank/DDBJ databases">
        <authorList>
            <person name="Leng L."/>
        </authorList>
    </citation>
    <scope>NUCLEOTIDE SEQUENCE</scope>
    <source>
        <strain evidence="15">JI</strain>
    </source>
</reference>
<dbReference type="Proteomes" id="UP001154312">
    <property type="component" value="Unassembled WGS sequence"/>
</dbReference>
<dbReference type="Pfam" id="PF00270">
    <property type="entry name" value="DEAD"/>
    <property type="match status" value="1"/>
</dbReference>
<name>A0A9X4H539_9FIRM</name>
<feature type="binding site" evidence="12">
    <location>
        <position position="476"/>
    </location>
    <ligand>
        <name>Zn(2+)</name>
        <dbReference type="ChEBI" id="CHEBI:29105"/>
        <label>2</label>
    </ligand>
</feature>
<dbReference type="InterPro" id="IPR027417">
    <property type="entry name" value="P-loop_NTPase"/>
</dbReference>
<keyword evidence="3 12" id="KW-0479">Metal-binding</keyword>
<feature type="binding site" evidence="12">
    <location>
        <position position="450"/>
    </location>
    <ligand>
        <name>Zn(2+)</name>
        <dbReference type="ChEBI" id="CHEBI:29105"/>
        <label>1</label>
    </ligand>
</feature>
<evidence type="ECO:0000259" key="14">
    <source>
        <dbReference type="PROSITE" id="PS51194"/>
    </source>
</evidence>
<dbReference type="InterPro" id="IPR011545">
    <property type="entry name" value="DEAD/DEAH_box_helicase_dom"/>
</dbReference>
<dbReference type="InterPro" id="IPR040498">
    <property type="entry name" value="PriA_CRR"/>
</dbReference>
<dbReference type="Gene3D" id="3.40.1440.60">
    <property type="entry name" value="PriA, 3(prime) DNA-binding domain"/>
    <property type="match status" value="1"/>
</dbReference>
<dbReference type="GO" id="GO:0006310">
    <property type="term" value="P:DNA recombination"/>
    <property type="evidence" value="ECO:0007669"/>
    <property type="project" value="InterPro"/>
</dbReference>
<dbReference type="GO" id="GO:0016787">
    <property type="term" value="F:hydrolase activity"/>
    <property type="evidence" value="ECO:0007669"/>
    <property type="project" value="UniProtKB-KW"/>
</dbReference>
<protein>
    <recommendedName>
        <fullName evidence="12">Replication restart protein PriA</fullName>
    </recommendedName>
    <alternativeName>
        <fullName evidence="12">ATP-dependent DNA helicase PriA</fullName>
        <ecNumber evidence="12">5.6.2.4</ecNumber>
    </alternativeName>
    <alternativeName>
        <fullName evidence="12">DNA 3'-5' helicase PriA</fullName>
    </alternativeName>
</protein>
<dbReference type="InterPro" id="IPR005259">
    <property type="entry name" value="PriA"/>
</dbReference>
<comment type="caution">
    <text evidence="15">The sequence shown here is derived from an EMBL/GenBank/DDBJ whole genome shotgun (WGS) entry which is preliminary data.</text>
</comment>
<dbReference type="InterPro" id="IPR041222">
    <property type="entry name" value="PriA_3primeBD"/>
</dbReference>
<feature type="binding site" evidence="12">
    <location>
        <position position="479"/>
    </location>
    <ligand>
        <name>Zn(2+)</name>
        <dbReference type="ChEBI" id="CHEBI:29105"/>
        <label>2</label>
    </ligand>
</feature>
<comment type="similarity">
    <text evidence="12">Belongs to the helicase family. PriA subfamily.</text>
</comment>
<dbReference type="GO" id="GO:0006302">
    <property type="term" value="P:double-strand break repair"/>
    <property type="evidence" value="ECO:0007669"/>
    <property type="project" value="InterPro"/>
</dbReference>
<comment type="catalytic activity">
    <reaction evidence="12">
        <text>Couples ATP hydrolysis with the unwinding of duplex DNA by translocating in the 3'-5' direction.</text>
        <dbReference type="EC" id="5.6.2.4"/>
    </reaction>
</comment>
<organism evidence="15 16">
    <name type="scientific">Pelotomaculum isophthalicicum JI</name>
    <dbReference type="NCBI Taxonomy" id="947010"/>
    <lineage>
        <taxon>Bacteria</taxon>
        <taxon>Bacillati</taxon>
        <taxon>Bacillota</taxon>
        <taxon>Clostridia</taxon>
        <taxon>Eubacteriales</taxon>
        <taxon>Desulfotomaculaceae</taxon>
        <taxon>Pelotomaculum</taxon>
    </lineage>
</organism>
<keyword evidence="1 12" id="KW-0639">Primosome</keyword>
<keyword evidence="16" id="KW-1185">Reference proteome</keyword>
<dbReference type="GO" id="GO:0043138">
    <property type="term" value="F:3'-5' DNA helicase activity"/>
    <property type="evidence" value="ECO:0007669"/>
    <property type="project" value="UniProtKB-EC"/>
</dbReference>
<sequence length="747" mass="82303">MKKIGAFAEVIVALNTRSTDRVFHYAVPAALQDKVEVGIRVLVPFNNRSLAGYVTGFGFPENTVNIKEIAGVLDAEPVFTPELLELARWMAENYLCSTAEALQRILSPRLLVKGQRVVKQVHPAIQAKDLESALNSLSRAPKQAALLKKAMINPGLTRKELAVAEGVSASVVDTLVEKGLLVISPENSPRRLVRVAQTSVDSNGLVLNDGQKETLDQVARDIRQGMFKVFLLHGITGSGKTEVYMQAISITLGTGRQAVVLVPEISLTPQMVDMFRRRFGGQVAVLHSALSGGERYDEWRRIKEGEASVVLGTRSAIFAPLPRPGLFVIDEEHESSYKQDDHLRYHAREVAIKRAQIAGAVVLLGSATPSLESQLKASAGGPYQLLKLTDRIDGRPLPLARVVDMRLEMKGGNSGIFSRTLVAAVNKRLDKGEQVLLFLNRRGYATFIICRECGLVLKCPRCDISLIYHRDGRLRCHYCNYTVRAPDLCPSCGSQSIKHFGAGTQKVEEEARQFFPEARLLRMDSDSTARKGSHSKIINAFRDRQVDILIGTQMIAKGLDFPGVTLVGVINADTTLHMPDFRAAERTFQLLTQVAGRAGRGELPGEAIIQTYNPDHYSITAAAAHDCDRFYLSEMPVRRSLGYPPFSHLARLLFTHEDEEEVKKGAGQAKETLKNILAGSGKNISVLGPAPAPLSKIKDRYRWQLVIKASRRDLLRDVIRESLSSLEKGPSSIRPVVNVDINPQGMM</sequence>
<evidence type="ECO:0000256" key="2">
    <source>
        <dbReference type="ARBA" id="ARBA00022705"/>
    </source>
</evidence>
<evidence type="ECO:0000256" key="11">
    <source>
        <dbReference type="ARBA" id="ARBA00048988"/>
    </source>
</evidence>
<keyword evidence="2 12" id="KW-0235">DNA replication</keyword>
<dbReference type="InterPro" id="IPR001650">
    <property type="entry name" value="Helicase_C-like"/>
</dbReference>
<evidence type="ECO:0000256" key="7">
    <source>
        <dbReference type="ARBA" id="ARBA00022833"/>
    </source>
</evidence>
<dbReference type="Pfam" id="PF18319">
    <property type="entry name" value="Zn_ribbon_PriA"/>
    <property type="match status" value="1"/>
</dbReference>
<feature type="binding site" evidence="12">
    <location>
        <position position="489"/>
    </location>
    <ligand>
        <name>Zn(2+)</name>
        <dbReference type="ChEBI" id="CHEBI:29105"/>
        <label>1</label>
    </ligand>
</feature>
<comment type="cofactor">
    <cofactor evidence="12">
        <name>Zn(2+)</name>
        <dbReference type="ChEBI" id="CHEBI:29105"/>
    </cofactor>
    <text evidence="12">Binds 2 zinc ions per subunit.</text>
</comment>
<dbReference type="NCBIfam" id="TIGR00595">
    <property type="entry name" value="priA"/>
    <property type="match status" value="1"/>
</dbReference>
<dbReference type="HAMAP" id="MF_00983">
    <property type="entry name" value="PriA"/>
    <property type="match status" value="1"/>
</dbReference>
<keyword evidence="9 12" id="KW-0238">DNA-binding</keyword>
<keyword evidence="8 12" id="KW-0067">ATP-binding</keyword>
<keyword evidence="6 12" id="KW-0347">Helicase</keyword>
<evidence type="ECO:0000256" key="1">
    <source>
        <dbReference type="ARBA" id="ARBA00022515"/>
    </source>
</evidence>
<keyword evidence="4 12" id="KW-0547">Nucleotide-binding</keyword>
<feature type="binding site" evidence="12">
    <location>
        <position position="492"/>
    </location>
    <ligand>
        <name>Zn(2+)</name>
        <dbReference type="ChEBI" id="CHEBI:29105"/>
        <label>1</label>
    </ligand>
</feature>
<feature type="binding site" evidence="12">
    <location>
        <position position="453"/>
    </location>
    <ligand>
        <name>Zn(2+)</name>
        <dbReference type="ChEBI" id="CHEBI:29105"/>
        <label>1</label>
    </ligand>
</feature>
<evidence type="ECO:0000256" key="9">
    <source>
        <dbReference type="ARBA" id="ARBA00023125"/>
    </source>
</evidence>
<dbReference type="PANTHER" id="PTHR30580:SF0">
    <property type="entry name" value="PRIMOSOMAL PROTEIN N"/>
    <property type="match status" value="1"/>
</dbReference>
<evidence type="ECO:0000313" key="16">
    <source>
        <dbReference type="Proteomes" id="UP001154312"/>
    </source>
</evidence>
<dbReference type="SMART" id="SM00490">
    <property type="entry name" value="HELICc"/>
    <property type="match status" value="1"/>
</dbReference>
<dbReference type="Pfam" id="PF00271">
    <property type="entry name" value="Helicase_C"/>
    <property type="match status" value="1"/>
</dbReference>
<dbReference type="SMART" id="SM00487">
    <property type="entry name" value="DEXDc"/>
    <property type="match status" value="1"/>
</dbReference>
<keyword evidence="5 12" id="KW-0378">Hydrolase</keyword>
<evidence type="ECO:0000256" key="3">
    <source>
        <dbReference type="ARBA" id="ARBA00022723"/>
    </source>
</evidence>